<feature type="compositionally biased region" description="Low complexity" evidence="7">
    <location>
        <begin position="150"/>
        <end position="165"/>
    </location>
</feature>
<dbReference type="EMBL" id="JAGPYM010000006">
    <property type="protein sequence ID" value="KAH6892986.1"/>
    <property type="molecule type" value="Genomic_DNA"/>
</dbReference>
<dbReference type="GO" id="GO:0000055">
    <property type="term" value="P:ribosomal large subunit export from nucleus"/>
    <property type="evidence" value="ECO:0007669"/>
    <property type="project" value="TreeGrafter"/>
</dbReference>
<evidence type="ECO:0000256" key="1">
    <source>
        <dbReference type="ARBA" id="ARBA00004123"/>
    </source>
</evidence>
<dbReference type="InterPro" id="IPR022784">
    <property type="entry name" value="Ribosome_bgen_Alb1"/>
</dbReference>
<dbReference type="OrthoDB" id="5304887at2759"/>
<reference evidence="8 9" key="1">
    <citation type="journal article" date="2021" name="Nat. Commun.">
        <title>Genetic determinants of endophytism in the Arabidopsis root mycobiome.</title>
        <authorList>
            <person name="Mesny F."/>
            <person name="Miyauchi S."/>
            <person name="Thiergart T."/>
            <person name="Pickel B."/>
            <person name="Atanasova L."/>
            <person name="Karlsson M."/>
            <person name="Huettel B."/>
            <person name="Barry K.W."/>
            <person name="Haridas S."/>
            <person name="Chen C."/>
            <person name="Bauer D."/>
            <person name="Andreopoulos W."/>
            <person name="Pangilinan J."/>
            <person name="LaButti K."/>
            <person name="Riley R."/>
            <person name="Lipzen A."/>
            <person name="Clum A."/>
            <person name="Drula E."/>
            <person name="Henrissat B."/>
            <person name="Kohler A."/>
            <person name="Grigoriev I.V."/>
            <person name="Martin F.M."/>
            <person name="Hacquard S."/>
        </authorList>
    </citation>
    <scope>NUCLEOTIDE SEQUENCE [LARGE SCALE GENOMIC DNA]</scope>
    <source>
        <strain evidence="8 9">MPI-CAGE-CH-0241</strain>
    </source>
</reference>
<keyword evidence="5" id="KW-0690">Ribosome biogenesis</keyword>
<feature type="compositionally biased region" description="Acidic residues" evidence="7">
    <location>
        <begin position="129"/>
        <end position="141"/>
    </location>
</feature>
<dbReference type="AlphaFoldDB" id="A0A9P8W860"/>
<comment type="caution">
    <text evidence="8">The sequence shown here is derived from an EMBL/GenBank/DDBJ whole genome shotgun (WGS) entry which is preliminary data.</text>
</comment>
<organism evidence="8 9">
    <name type="scientific">Thelonectria olida</name>
    <dbReference type="NCBI Taxonomy" id="1576542"/>
    <lineage>
        <taxon>Eukaryota</taxon>
        <taxon>Fungi</taxon>
        <taxon>Dikarya</taxon>
        <taxon>Ascomycota</taxon>
        <taxon>Pezizomycotina</taxon>
        <taxon>Sordariomycetes</taxon>
        <taxon>Hypocreomycetidae</taxon>
        <taxon>Hypocreales</taxon>
        <taxon>Nectriaceae</taxon>
        <taxon>Thelonectria</taxon>
    </lineage>
</organism>
<evidence type="ECO:0000256" key="6">
    <source>
        <dbReference type="ARBA" id="ARBA00023242"/>
    </source>
</evidence>
<evidence type="ECO:0000313" key="8">
    <source>
        <dbReference type="EMBL" id="KAH6892986.1"/>
    </source>
</evidence>
<keyword evidence="4" id="KW-0963">Cytoplasm</keyword>
<dbReference type="Pfam" id="PF09135">
    <property type="entry name" value="Alb1"/>
    <property type="match status" value="1"/>
</dbReference>
<proteinExistence type="predicted"/>
<evidence type="ECO:0000256" key="3">
    <source>
        <dbReference type="ARBA" id="ARBA00022448"/>
    </source>
</evidence>
<comment type="subcellular location">
    <subcellularLocation>
        <location evidence="2">Cytoplasm</location>
    </subcellularLocation>
    <subcellularLocation>
        <location evidence="1">Nucleus</location>
    </subcellularLocation>
</comment>
<dbReference type="GO" id="GO:0030687">
    <property type="term" value="C:preribosome, large subunit precursor"/>
    <property type="evidence" value="ECO:0007669"/>
    <property type="project" value="TreeGrafter"/>
</dbReference>
<evidence type="ECO:0000256" key="7">
    <source>
        <dbReference type="SAM" id="MobiDB-lite"/>
    </source>
</evidence>
<dbReference type="GO" id="GO:0005737">
    <property type="term" value="C:cytoplasm"/>
    <property type="evidence" value="ECO:0007669"/>
    <property type="project" value="UniProtKB-SubCell"/>
</dbReference>
<feature type="compositionally biased region" description="Basic residues" evidence="7">
    <location>
        <begin position="55"/>
        <end position="74"/>
    </location>
</feature>
<keyword evidence="3" id="KW-0813">Transport</keyword>
<dbReference type="GO" id="GO:0005730">
    <property type="term" value="C:nucleolus"/>
    <property type="evidence" value="ECO:0007669"/>
    <property type="project" value="TreeGrafter"/>
</dbReference>
<evidence type="ECO:0000256" key="2">
    <source>
        <dbReference type="ARBA" id="ARBA00004496"/>
    </source>
</evidence>
<feature type="compositionally biased region" description="Basic residues" evidence="7">
    <location>
        <begin position="1"/>
        <end position="15"/>
    </location>
</feature>
<evidence type="ECO:0000256" key="4">
    <source>
        <dbReference type="ARBA" id="ARBA00022490"/>
    </source>
</evidence>
<accession>A0A9P8W860</accession>
<evidence type="ECO:0000313" key="9">
    <source>
        <dbReference type="Proteomes" id="UP000777438"/>
    </source>
</evidence>
<keyword evidence="9" id="KW-1185">Reference proteome</keyword>
<sequence length="175" mass="19134">MAKKRGPSIHSRAARRATSPSIDTDKSLKDIKPPSRISAARPSVLAVHQSAGVQKKAKRGRKSQMSAKARRRHEKGLEMAEAVIERTSLKVEKSLGRERVVKERSKTWEDVNKKAGFAVLQDEGGQDEKQEDEGWETDEDMGGAGEKTLSAPAPVEAPVSATTVPLPIDEDEEIL</sequence>
<feature type="region of interest" description="Disordered" evidence="7">
    <location>
        <begin position="1"/>
        <end position="77"/>
    </location>
</feature>
<keyword evidence="6" id="KW-0539">Nucleus</keyword>
<dbReference type="PANTHER" id="PTHR28280">
    <property type="entry name" value="SHUTTLING PRE-60S FACTOR ECM1"/>
    <property type="match status" value="1"/>
</dbReference>
<gene>
    <name evidence="8" type="ORF">B0T10DRAFT_591798</name>
</gene>
<evidence type="ECO:0000256" key="5">
    <source>
        <dbReference type="ARBA" id="ARBA00022517"/>
    </source>
</evidence>
<protein>
    <submittedName>
        <fullName evidence="8">Alb1-domain-containing protein</fullName>
    </submittedName>
</protein>
<feature type="compositionally biased region" description="Basic and acidic residues" evidence="7">
    <location>
        <begin position="23"/>
        <end position="33"/>
    </location>
</feature>
<dbReference type="Proteomes" id="UP000777438">
    <property type="component" value="Unassembled WGS sequence"/>
</dbReference>
<dbReference type="InterPro" id="IPR053278">
    <property type="entry name" value="Pre-60S_factor_ECM1"/>
</dbReference>
<name>A0A9P8W860_9HYPO</name>
<dbReference type="PANTHER" id="PTHR28280:SF1">
    <property type="entry name" value="SHUTTLING PRE-60S FACTOR ECM1"/>
    <property type="match status" value="1"/>
</dbReference>
<feature type="region of interest" description="Disordered" evidence="7">
    <location>
        <begin position="117"/>
        <end position="175"/>
    </location>
</feature>